<organism evidence="9 10">
    <name type="scientific">Sporosarcina highlanderae</name>
    <dbReference type="NCBI Taxonomy" id="3035916"/>
    <lineage>
        <taxon>Bacteria</taxon>
        <taxon>Bacillati</taxon>
        <taxon>Bacillota</taxon>
        <taxon>Bacilli</taxon>
        <taxon>Bacillales</taxon>
        <taxon>Caryophanaceae</taxon>
        <taxon>Sporosarcina</taxon>
    </lineage>
</organism>
<dbReference type="SUPFAM" id="SSF52540">
    <property type="entry name" value="P-loop containing nucleoside triphosphate hydrolases"/>
    <property type="match status" value="1"/>
</dbReference>
<accession>A0ABT8JSI5</accession>
<keyword evidence="6 9" id="KW-0067">ATP-binding</keyword>
<comment type="similarity">
    <text evidence="2">Belongs to the ABC transporter superfamily.</text>
</comment>
<dbReference type="SMART" id="SM00382">
    <property type="entry name" value="AAA"/>
    <property type="match status" value="1"/>
</dbReference>
<evidence type="ECO:0000256" key="6">
    <source>
        <dbReference type="ARBA" id="ARBA00022840"/>
    </source>
</evidence>
<sequence>MNRLLEVENLGVNFKTYGGEVKAVRNVSFHVDKGEIVAIVGESGSGKSVTVQTVMGLIPKPPAIINSGKVLFEGKDLMTLSKKQLKKVNGSKMSMVFQDPMTSLNPTMKIGHQIAEVLIVHKNLSKAEARKKAIEMIKLVGIPNAEERYDQYPHEFSGGMRQRAMISIALACSPELLIADEPTTALDVTIQAQVLELMKDLKTKINTAIILITHDLGVVAETAERVIVMYAGMIMETSSVDAIFNNPKHPYTWGLLESIPDITTSSEKQRLIPIEGTPPDLFSPPIGCPFAPRCKYAMEICVNQMPPDFEIDEGHTAKCWLNDPRSLGAEEILELRGRGREREASTN</sequence>
<dbReference type="Pfam" id="PF08352">
    <property type="entry name" value="oligo_HPY"/>
    <property type="match status" value="1"/>
</dbReference>
<dbReference type="GO" id="GO:0005524">
    <property type="term" value="F:ATP binding"/>
    <property type="evidence" value="ECO:0007669"/>
    <property type="project" value="UniProtKB-KW"/>
</dbReference>
<reference evidence="9" key="1">
    <citation type="submission" date="2023-03" db="EMBL/GenBank/DDBJ databases">
        <title>MT1 and MT2 Draft Genomes of Novel Species.</title>
        <authorList>
            <person name="Venkateswaran K."/>
        </authorList>
    </citation>
    <scope>NUCLEOTIDE SEQUENCE</scope>
    <source>
        <strain evidence="9">F6_3S_P_2</strain>
    </source>
</reference>
<keyword evidence="7" id="KW-0472">Membrane</keyword>
<keyword evidence="3" id="KW-0813">Transport</keyword>
<evidence type="ECO:0000256" key="4">
    <source>
        <dbReference type="ARBA" id="ARBA00022475"/>
    </source>
</evidence>
<evidence type="ECO:0000256" key="1">
    <source>
        <dbReference type="ARBA" id="ARBA00004202"/>
    </source>
</evidence>
<dbReference type="CDD" id="cd03257">
    <property type="entry name" value="ABC_NikE_OppD_transporters"/>
    <property type="match status" value="1"/>
</dbReference>
<dbReference type="RefSeq" id="WP_301243978.1">
    <property type="nucleotide sequence ID" value="NZ_JAROCC010000008.1"/>
</dbReference>
<dbReference type="PROSITE" id="PS50893">
    <property type="entry name" value="ABC_TRANSPORTER_2"/>
    <property type="match status" value="1"/>
</dbReference>
<dbReference type="InterPro" id="IPR013563">
    <property type="entry name" value="Oligopep_ABC_C"/>
</dbReference>
<evidence type="ECO:0000256" key="2">
    <source>
        <dbReference type="ARBA" id="ARBA00005417"/>
    </source>
</evidence>
<dbReference type="InterPro" id="IPR003593">
    <property type="entry name" value="AAA+_ATPase"/>
</dbReference>
<gene>
    <name evidence="9" type="ORF">P5G49_11630</name>
</gene>
<proteinExistence type="inferred from homology"/>
<dbReference type="NCBIfam" id="TIGR01727">
    <property type="entry name" value="oligo_HPY"/>
    <property type="match status" value="1"/>
</dbReference>
<dbReference type="Proteomes" id="UP001175097">
    <property type="component" value="Unassembled WGS sequence"/>
</dbReference>
<evidence type="ECO:0000256" key="5">
    <source>
        <dbReference type="ARBA" id="ARBA00022741"/>
    </source>
</evidence>
<evidence type="ECO:0000313" key="9">
    <source>
        <dbReference type="EMBL" id="MDN4608118.1"/>
    </source>
</evidence>
<dbReference type="EMBL" id="JAROCC010000008">
    <property type="protein sequence ID" value="MDN4608118.1"/>
    <property type="molecule type" value="Genomic_DNA"/>
</dbReference>
<dbReference type="InterPro" id="IPR050388">
    <property type="entry name" value="ABC_Ni/Peptide_Import"/>
</dbReference>
<comment type="subcellular location">
    <subcellularLocation>
        <location evidence="1">Cell membrane</location>
        <topology evidence="1">Peripheral membrane protein</topology>
    </subcellularLocation>
</comment>
<evidence type="ECO:0000313" key="10">
    <source>
        <dbReference type="Proteomes" id="UP001175097"/>
    </source>
</evidence>
<evidence type="ECO:0000256" key="3">
    <source>
        <dbReference type="ARBA" id="ARBA00022448"/>
    </source>
</evidence>
<protein>
    <submittedName>
        <fullName evidence="9">ABC transporter ATP-binding protein</fullName>
    </submittedName>
</protein>
<dbReference type="Gene3D" id="3.40.50.300">
    <property type="entry name" value="P-loop containing nucleotide triphosphate hydrolases"/>
    <property type="match status" value="1"/>
</dbReference>
<comment type="caution">
    <text evidence="9">The sequence shown here is derived from an EMBL/GenBank/DDBJ whole genome shotgun (WGS) entry which is preliminary data.</text>
</comment>
<keyword evidence="5" id="KW-0547">Nucleotide-binding</keyword>
<dbReference type="PANTHER" id="PTHR43297">
    <property type="entry name" value="OLIGOPEPTIDE TRANSPORT ATP-BINDING PROTEIN APPD"/>
    <property type="match status" value="1"/>
</dbReference>
<keyword evidence="10" id="KW-1185">Reference proteome</keyword>
<evidence type="ECO:0000259" key="8">
    <source>
        <dbReference type="PROSITE" id="PS50893"/>
    </source>
</evidence>
<name>A0ABT8JSI5_9BACL</name>
<dbReference type="PANTHER" id="PTHR43297:SF2">
    <property type="entry name" value="DIPEPTIDE TRANSPORT ATP-BINDING PROTEIN DPPD"/>
    <property type="match status" value="1"/>
</dbReference>
<evidence type="ECO:0000256" key="7">
    <source>
        <dbReference type="ARBA" id="ARBA00023136"/>
    </source>
</evidence>
<keyword evidence="4" id="KW-1003">Cell membrane</keyword>
<feature type="domain" description="ABC transporter" evidence="8">
    <location>
        <begin position="5"/>
        <end position="256"/>
    </location>
</feature>
<dbReference type="InterPro" id="IPR003439">
    <property type="entry name" value="ABC_transporter-like_ATP-bd"/>
</dbReference>
<dbReference type="InterPro" id="IPR017871">
    <property type="entry name" value="ABC_transporter-like_CS"/>
</dbReference>
<dbReference type="InterPro" id="IPR027417">
    <property type="entry name" value="P-loop_NTPase"/>
</dbReference>
<dbReference type="Pfam" id="PF00005">
    <property type="entry name" value="ABC_tran"/>
    <property type="match status" value="1"/>
</dbReference>
<dbReference type="PROSITE" id="PS00211">
    <property type="entry name" value="ABC_TRANSPORTER_1"/>
    <property type="match status" value="1"/>
</dbReference>